<evidence type="ECO:0000313" key="2">
    <source>
        <dbReference type="EMBL" id="PAM65731.1"/>
    </source>
</evidence>
<feature type="domain" description="FimV N-terminal" evidence="1">
    <location>
        <begin position="61"/>
        <end position="139"/>
    </location>
</feature>
<feature type="non-terminal residue" evidence="2">
    <location>
        <position position="1"/>
    </location>
</feature>
<sequence length="140" mass="15062">VMVFSRKQVEVYVQHISSSTSGTSRDTTEVTGQTPLGQGLRAVAAAVLLVSSLTATNAWALALGRVSVQSQLGQPLRAEIDVPSITDEEAASLQVQVAPEDAFRAATMQYSPVLNTVQFRLERRTNGRTVIHLSSEQPVL</sequence>
<comment type="caution">
    <text evidence="2">The sequence shown here is derived from an EMBL/GenBank/DDBJ whole genome shotgun (WGS) entry which is preliminary data.</text>
</comment>
<name>A0A270N0X6_STEMA</name>
<evidence type="ECO:0000313" key="3">
    <source>
        <dbReference type="Proteomes" id="UP000216433"/>
    </source>
</evidence>
<dbReference type="AlphaFoldDB" id="A0A270N0X6"/>
<dbReference type="EMBL" id="NJGC01000085">
    <property type="protein sequence ID" value="PAM65731.1"/>
    <property type="molecule type" value="Genomic_DNA"/>
</dbReference>
<gene>
    <name evidence="2" type="ORF">CEK00_21320</name>
</gene>
<dbReference type="InterPro" id="IPR057840">
    <property type="entry name" value="FimV_N"/>
</dbReference>
<accession>A0A270N0X6</accession>
<reference evidence="2 3" key="1">
    <citation type="submission" date="2017-06" db="EMBL/GenBank/DDBJ databases">
        <title>Genome sequencing and assembly of Stenotrophomonas maltophilia DF07.</title>
        <authorList>
            <person name="Iyer R."/>
        </authorList>
    </citation>
    <scope>NUCLEOTIDE SEQUENCE [LARGE SCALE GENOMIC DNA]</scope>
    <source>
        <strain evidence="2 3">DF07</strain>
    </source>
</reference>
<feature type="non-terminal residue" evidence="2">
    <location>
        <position position="140"/>
    </location>
</feature>
<dbReference type="Proteomes" id="UP000216433">
    <property type="component" value="Unassembled WGS sequence"/>
</dbReference>
<proteinExistence type="predicted"/>
<organism evidence="2 3">
    <name type="scientific">Stenotrophomonas maltophilia</name>
    <name type="common">Pseudomonas maltophilia</name>
    <name type="synonym">Xanthomonas maltophilia</name>
    <dbReference type="NCBI Taxonomy" id="40324"/>
    <lineage>
        <taxon>Bacteria</taxon>
        <taxon>Pseudomonadati</taxon>
        <taxon>Pseudomonadota</taxon>
        <taxon>Gammaproteobacteria</taxon>
        <taxon>Lysobacterales</taxon>
        <taxon>Lysobacteraceae</taxon>
        <taxon>Stenotrophomonas</taxon>
        <taxon>Stenotrophomonas maltophilia group</taxon>
    </lineage>
</organism>
<protein>
    <recommendedName>
        <fullName evidence="1">FimV N-terminal domain-containing protein</fullName>
    </recommendedName>
</protein>
<dbReference type="RefSeq" id="WP_428993476.1">
    <property type="nucleotide sequence ID" value="NZ_NJGC01000085.1"/>
</dbReference>
<evidence type="ECO:0000259" key="1">
    <source>
        <dbReference type="Pfam" id="PF25800"/>
    </source>
</evidence>
<dbReference type="Pfam" id="PF25800">
    <property type="entry name" value="FimV_N"/>
    <property type="match status" value="1"/>
</dbReference>